<dbReference type="EMBL" id="GBRH01178217">
    <property type="protein sequence ID" value="JAE19679.1"/>
    <property type="molecule type" value="Transcribed_RNA"/>
</dbReference>
<evidence type="ECO:0000313" key="1">
    <source>
        <dbReference type="EMBL" id="JAD21187.1"/>
    </source>
</evidence>
<protein>
    <submittedName>
        <fullName evidence="1">Uncharacterized protein</fullName>
    </submittedName>
</protein>
<sequence>MELMFIRSAEAAGAKFWSRIDGLTGSIFSEGQHRLDILHLSILIYWSAWLEFFPLKLCYFGYCLSSNWIVWITEEFISCTAIGSVRVLRVC</sequence>
<name>A0A0A8YDM4_ARUDO</name>
<proteinExistence type="predicted"/>
<reference evidence="1" key="1">
    <citation type="submission" date="2014-09" db="EMBL/GenBank/DDBJ databases">
        <authorList>
            <person name="Magalhaes I.L.F."/>
            <person name="Oliveira U."/>
            <person name="Santos F.R."/>
            <person name="Vidigal T.H.D.A."/>
            <person name="Brescovit A.D."/>
            <person name="Santos A.J."/>
        </authorList>
    </citation>
    <scope>NUCLEOTIDE SEQUENCE</scope>
    <source>
        <tissue evidence="1">Shoot tissue taken approximately 20 cm above the soil surface</tissue>
    </source>
</reference>
<accession>A0A0A8YDM4</accession>
<dbReference type="EMBL" id="GBRH01276708">
    <property type="protein sequence ID" value="JAD21187.1"/>
    <property type="molecule type" value="Transcribed_RNA"/>
</dbReference>
<organism evidence="1">
    <name type="scientific">Arundo donax</name>
    <name type="common">Giant reed</name>
    <name type="synonym">Donax arundinaceus</name>
    <dbReference type="NCBI Taxonomy" id="35708"/>
    <lineage>
        <taxon>Eukaryota</taxon>
        <taxon>Viridiplantae</taxon>
        <taxon>Streptophyta</taxon>
        <taxon>Embryophyta</taxon>
        <taxon>Tracheophyta</taxon>
        <taxon>Spermatophyta</taxon>
        <taxon>Magnoliopsida</taxon>
        <taxon>Liliopsida</taxon>
        <taxon>Poales</taxon>
        <taxon>Poaceae</taxon>
        <taxon>PACMAD clade</taxon>
        <taxon>Arundinoideae</taxon>
        <taxon>Arundineae</taxon>
        <taxon>Arundo</taxon>
    </lineage>
</organism>
<dbReference type="AlphaFoldDB" id="A0A0A8YDM4"/>
<reference evidence="1" key="2">
    <citation type="journal article" date="2015" name="Data Brief">
        <title>Shoot transcriptome of the giant reed, Arundo donax.</title>
        <authorList>
            <person name="Barrero R.A."/>
            <person name="Guerrero F.D."/>
            <person name="Moolhuijzen P."/>
            <person name="Goolsby J.A."/>
            <person name="Tidwell J."/>
            <person name="Bellgard S.E."/>
            <person name="Bellgard M.I."/>
        </authorList>
    </citation>
    <scope>NUCLEOTIDE SEQUENCE</scope>
    <source>
        <tissue evidence="1">Shoot tissue taken approximately 20 cm above the soil surface</tissue>
    </source>
</reference>